<dbReference type="Proteomes" id="UP000482960">
    <property type="component" value="Unassembled WGS sequence"/>
</dbReference>
<organism evidence="3 4">
    <name type="scientific">Phytohabitans rumicis</name>
    <dbReference type="NCBI Taxonomy" id="1076125"/>
    <lineage>
        <taxon>Bacteria</taxon>
        <taxon>Bacillati</taxon>
        <taxon>Actinomycetota</taxon>
        <taxon>Actinomycetes</taxon>
        <taxon>Micromonosporales</taxon>
        <taxon>Micromonosporaceae</taxon>
    </lineage>
</organism>
<dbReference type="AlphaFoldDB" id="A0A6V8KWX9"/>
<evidence type="ECO:0000259" key="2">
    <source>
        <dbReference type="Pfam" id="PF13529"/>
    </source>
</evidence>
<keyword evidence="4" id="KW-1185">Reference proteome</keyword>
<feature type="domain" description="Peptidase C39-like" evidence="2">
    <location>
        <begin position="65"/>
        <end position="203"/>
    </location>
</feature>
<feature type="signal peptide" evidence="1">
    <location>
        <begin position="1"/>
        <end position="35"/>
    </location>
</feature>
<gene>
    <name evidence="3" type="ORF">Prum_019960</name>
</gene>
<dbReference type="SUPFAM" id="SSF54001">
    <property type="entry name" value="Cysteine proteinases"/>
    <property type="match status" value="1"/>
</dbReference>
<dbReference type="Pfam" id="PF13529">
    <property type="entry name" value="Peptidase_C39_2"/>
    <property type="match status" value="1"/>
</dbReference>
<name>A0A6V8KWX9_9ACTN</name>
<reference evidence="3 4" key="2">
    <citation type="submission" date="2020-03" db="EMBL/GenBank/DDBJ databases">
        <authorList>
            <person name="Ichikawa N."/>
            <person name="Kimura A."/>
            <person name="Kitahashi Y."/>
            <person name="Uohara A."/>
        </authorList>
    </citation>
    <scope>NUCLEOTIDE SEQUENCE [LARGE SCALE GENOMIC DNA]</scope>
    <source>
        <strain evidence="3 4">NBRC 108638</strain>
    </source>
</reference>
<evidence type="ECO:0000313" key="4">
    <source>
        <dbReference type="Proteomes" id="UP000482960"/>
    </source>
</evidence>
<dbReference type="Gene3D" id="3.90.70.10">
    <property type="entry name" value="Cysteine proteinases"/>
    <property type="match status" value="1"/>
</dbReference>
<dbReference type="EMBL" id="BLPG01000001">
    <property type="protein sequence ID" value="GFJ88354.1"/>
    <property type="molecule type" value="Genomic_DNA"/>
</dbReference>
<dbReference type="InterPro" id="IPR038765">
    <property type="entry name" value="Papain-like_cys_pep_sf"/>
</dbReference>
<dbReference type="InterPro" id="IPR039564">
    <property type="entry name" value="Peptidase_C39-like"/>
</dbReference>
<evidence type="ECO:0000313" key="3">
    <source>
        <dbReference type="EMBL" id="GFJ88354.1"/>
    </source>
</evidence>
<accession>A0A6V8KWX9</accession>
<feature type="chain" id="PRO_5039437265" description="Peptidase C39-like domain-containing protein" evidence="1">
    <location>
        <begin position="36"/>
        <end position="229"/>
    </location>
</feature>
<sequence>MKNTFGRWLPAITSTPLRKSAVLAAGLVFASGAVAGPATAAAAASAAPAKTAAAATSATPKAKQLNFRYRAQSTYYFCAPAATSMALSTSGHLISQPKLAALLGTTENGTDSAYETTRVLNQVTGTNFYRTREIPGGYARPWQMDRLQADVVRAIGHGYGVVANVKGTAYDTAGGMHSFEGGHYIAVVGYQDEGRLVRIADSAEPNGDGTYWMTTIKLANWIAERGYSA</sequence>
<reference evidence="3 4" key="1">
    <citation type="submission" date="2020-03" db="EMBL/GenBank/DDBJ databases">
        <title>Whole genome shotgun sequence of Phytohabitans rumicis NBRC 108638.</title>
        <authorList>
            <person name="Komaki H."/>
            <person name="Tamura T."/>
        </authorList>
    </citation>
    <scope>NUCLEOTIDE SEQUENCE [LARGE SCALE GENOMIC DNA]</scope>
    <source>
        <strain evidence="3 4">NBRC 108638</strain>
    </source>
</reference>
<protein>
    <recommendedName>
        <fullName evidence="2">Peptidase C39-like domain-containing protein</fullName>
    </recommendedName>
</protein>
<dbReference type="RefSeq" id="WP_246277769.1">
    <property type="nucleotide sequence ID" value="NZ_BAABJB010000027.1"/>
</dbReference>
<proteinExistence type="predicted"/>
<comment type="caution">
    <text evidence="3">The sequence shown here is derived from an EMBL/GenBank/DDBJ whole genome shotgun (WGS) entry which is preliminary data.</text>
</comment>
<keyword evidence="1" id="KW-0732">Signal</keyword>
<evidence type="ECO:0000256" key="1">
    <source>
        <dbReference type="SAM" id="SignalP"/>
    </source>
</evidence>